<evidence type="ECO:0000256" key="1">
    <source>
        <dbReference type="ARBA" id="ARBA00004141"/>
    </source>
</evidence>
<feature type="transmembrane region" description="Helical" evidence="6">
    <location>
        <begin position="350"/>
        <end position="369"/>
    </location>
</feature>
<gene>
    <name evidence="7" type="ORF">UFOPK1618_00587</name>
</gene>
<dbReference type="InterPro" id="IPR001046">
    <property type="entry name" value="NRAMP_fam"/>
</dbReference>
<dbReference type="GO" id="GO:0005886">
    <property type="term" value="C:plasma membrane"/>
    <property type="evidence" value="ECO:0007669"/>
    <property type="project" value="TreeGrafter"/>
</dbReference>
<evidence type="ECO:0000256" key="6">
    <source>
        <dbReference type="SAM" id="Phobius"/>
    </source>
</evidence>
<dbReference type="PANTHER" id="PTHR11706:SF33">
    <property type="entry name" value="NATURAL RESISTANCE-ASSOCIATED MACROPHAGE PROTEIN 2"/>
    <property type="match status" value="1"/>
</dbReference>
<feature type="transmembrane region" description="Helical" evidence="6">
    <location>
        <begin position="97"/>
        <end position="115"/>
    </location>
</feature>
<keyword evidence="3 6" id="KW-0812">Transmembrane</keyword>
<comment type="subcellular location">
    <subcellularLocation>
        <location evidence="1">Membrane</location>
        <topology evidence="1">Multi-pass membrane protein</topology>
    </subcellularLocation>
</comment>
<feature type="transmembrane region" description="Helical" evidence="6">
    <location>
        <begin position="256"/>
        <end position="278"/>
    </location>
</feature>
<evidence type="ECO:0000256" key="4">
    <source>
        <dbReference type="ARBA" id="ARBA00022989"/>
    </source>
</evidence>
<dbReference type="EMBL" id="CAEZTF010000102">
    <property type="protein sequence ID" value="CAB4561877.1"/>
    <property type="molecule type" value="Genomic_DNA"/>
</dbReference>
<name>A0A6J6DD07_9ZZZZ</name>
<sequence>MAGRGSSKKEHHENRMVVRSRGYFRRLGPGIVTGAADDDPSGIGTYSQAGAAAGYGFLWSAVWLLPLAFSVQEACARLALVTGKGLAAIIKARMPRWVLVVAVMLVAVANTVNIAADLASMAAAFRLIVPINQAIGVIGFAMILAITEITIPYHRYAKALRWLCLSLLAYVAVLFVANVDWGTVVSSTLVPKFDFTKTSFALLIALAGTTISPYLFFCQAAEEVEERTQRPADFEIDSEHPTGVNENHMRAMRGDVFSGMLTGVFIMFAIMATSAATLNAQGIVNIQTAEDAAQALRPIAGDFAGLLFLLGILGVGLLAIPVLAGSTAYAIAETFGWRESLELAPRQAKAFYGVIVVSMLIALSLNFVGIPPIQFLLVAAVLNGLSAPILMVIVWFLAKDKNLLGKWASPMWSKVLLGLATLAMGSLPIFWLLAR</sequence>
<dbReference type="GO" id="GO:0005384">
    <property type="term" value="F:manganese ion transmembrane transporter activity"/>
    <property type="evidence" value="ECO:0007669"/>
    <property type="project" value="TreeGrafter"/>
</dbReference>
<feature type="transmembrane region" description="Helical" evidence="6">
    <location>
        <begin position="375"/>
        <end position="396"/>
    </location>
</feature>
<feature type="transmembrane region" description="Helical" evidence="6">
    <location>
        <begin position="306"/>
        <end position="329"/>
    </location>
</feature>
<proteinExistence type="predicted"/>
<feature type="transmembrane region" description="Helical" evidence="6">
    <location>
        <begin position="127"/>
        <end position="147"/>
    </location>
</feature>
<feature type="transmembrane region" description="Helical" evidence="6">
    <location>
        <begin position="416"/>
        <end position="434"/>
    </location>
</feature>
<keyword evidence="2" id="KW-0813">Transport</keyword>
<evidence type="ECO:0000256" key="5">
    <source>
        <dbReference type="ARBA" id="ARBA00023136"/>
    </source>
</evidence>
<dbReference type="NCBIfam" id="NF037982">
    <property type="entry name" value="Nramp_1"/>
    <property type="match status" value="1"/>
</dbReference>
<organism evidence="7">
    <name type="scientific">freshwater metagenome</name>
    <dbReference type="NCBI Taxonomy" id="449393"/>
    <lineage>
        <taxon>unclassified sequences</taxon>
        <taxon>metagenomes</taxon>
        <taxon>ecological metagenomes</taxon>
    </lineage>
</organism>
<evidence type="ECO:0000256" key="3">
    <source>
        <dbReference type="ARBA" id="ARBA00022692"/>
    </source>
</evidence>
<dbReference type="PANTHER" id="PTHR11706">
    <property type="entry name" value="SOLUTE CARRIER PROTEIN FAMILY 11 MEMBER"/>
    <property type="match status" value="1"/>
</dbReference>
<accession>A0A6J6DD07</accession>
<dbReference type="GO" id="GO:0015086">
    <property type="term" value="F:cadmium ion transmembrane transporter activity"/>
    <property type="evidence" value="ECO:0007669"/>
    <property type="project" value="TreeGrafter"/>
</dbReference>
<evidence type="ECO:0000313" key="7">
    <source>
        <dbReference type="EMBL" id="CAB4561877.1"/>
    </source>
</evidence>
<keyword evidence="4 6" id="KW-1133">Transmembrane helix</keyword>
<reference evidence="7" key="1">
    <citation type="submission" date="2020-05" db="EMBL/GenBank/DDBJ databases">
        <authorList>
            <person name="Chiriac C."/>
            <person name="Salcher M."/>
            <person name="Ghai R."/>
            <person name="Kavagutti S V."/>
        </authorList>
    </citation>
    <scope>NUCLEOTIDE SEQUENCE</scope>
</reference>
<protein>
    <submittedName>
        <fullName evidence="7">Unannotated protein</fullName>
    </submittedName>
</protein>
<feature type="transmembrane region" description="Helical" evidence="6">
    <location>
        <begin position="199"/>
        <end position="217"/>
    </location>
</feature>
<dbReference type="AlphaFoldDB" id="A0A6J6DD07"/>
<evidence type="ECO:0000256" key="2">
    <source>
        <dbReference type="ARBA" id="ARBA00022448"/>
    </source>
</evidence>
<keyword evidence="5 6" id="KW-0472">Membrane</keyword>
<feature type="transmembrane region" description="Helical" evidence="6">
    <location>
        <begin position="159"/>
        <end position="179"/>
    </location>
</feature>
<dbReference type="GO" id="GO:0034755">
    <property type="term" value="P:iron ion transmembrane transport"/>
    <property type="evidence" value="ECO:0007669"/>
    <property type="project" value="TreeGrafter"/>
</dbReference>
<dbReference type="Pfam" id="PF01566">
    <property type="entry name" value="Nramp"/>
    <property type="match status" value="1"/>
</dbReference>